<evidence type="ECO:0000313" key="2">
    <source>
        <dbReference type="Proteomes" id="UP000886785"/>
    </source>
</evidence>
<dbReference type="GO" id="GO:0032259">
    <property type="term" value="P:methylation"/>
    <property type="evidence" value="ECO:0007669"/>
    <property type="project" value="UniProtKB-KW"/>
</dbReference>
<dbReference type="AlphaFoldDB" id="A0A9D1DRV6"/>
<protein>
    <submittedName>
        <fullName evidence="1">SAM-dependent methyltransferase</fullName>
    </submittedName>
</protein>
<accession>A0A9D1DRV6</accession>
<proteinExistence type="predicted"/>
<reference evidence="1" key="1">
    <citation type="submission" date="2020-10" db="EMBL/GenBank/DDBJ databases">
        <authorList>
            <person name="Gilroy R."/>
        </authorList>
    </citation>
    <scope>NUCLEOTIDE SEQUENCE</scope>
    <source>
        <strain evidence="1">ChiSjej1B19-7085</strain>
    </source>
</reference>
<dbReference type="GO" id="GO:0008168">
    <property type="term" value="F:methyltransferase activity"/>
    <property type="evidence" value="ECO:0007669"/>
    <property type="project" value="UniProtKB-KW"/>
</dbReference>
<dbReference type="Proteomes" id="UP000886785">
    <property type="component" value="Unassembled WGS sequence"/>
</dbReference>
<gene>
    <name evidence="1" type="ORF">IAA54_09390</name>
</gene>
<comment type="caution">
    <text evidence="1">The sequence shown here is derived from an EMBL/GenBank/DDBJ whole genome shotgun (WGS) entry which is preliminary data.</text>
</comment>
<dbReference type="PANTHER" id="PTHR38451">
    <property type="entry name" value="TRNA (ADENINE(22)-N(1))-METHYLTRANSFERASE"/>
    <property type="match status" value="1"/>
</dbReference>
<dbReference type="Pfam" id="PF12847">
    <property type="entry name" value="Methyltransf_18"/>
    <property type="match status" value="1"/>
</dbReference>
<name>A0A9D1DRV6_9FIRM</name>
<keyword evidence="1" id="KW-0489">Methyltransferase</keyword>
<evidence type="ECO:0000313" key="1">
    <source>
        <dbReference type="EMBL" id="HIR57873.1"/>
    </source>
</evidence>
<dbReference type="Gene3D" id="3.40.50.150">
    <property type="entry name" value="Vaccinia Virus protein VP39"/>
    <property type="match status" value="1"/>
</dbReference>
<keyword evidence="1" id="KW-0808">Transferase</keyword>
<dbReference type="PANTHER" id="PTHR38451:SF1">
    <property type="entry name" value="TRNA (ADENINE(22)-N(1))-METHYLTRANSFERASE"/>
    <property type="match status" value="1"/>
</dbReference>
<reference evidence="1" key="2">
    <citation type="journal article" date="2021" name="PeerJ">
        <title>Extensive microbial diversity within the chicken gut microbiome revealed by metagenomics and culture.</title>
        <authorList>
            <person name="Gilroy R."/>
            <person name="Ravi A."/>
            <person name="Getino M."/>
            <person name="Pursley I."/>
            <person name="Horton D.L."/>
            <person name="Alikhan N.F."/>
            <person name="Baker D."/>
            <person name="Gharbi K."/>
            <person name="Hall N."/>
            <person name="Watson M."/>
            <person name="Adriaenssens E.M."/>
            <person name="Foster-Nyarko E."/>
            <person name="Jarju S."/>
            <person name="Secka A."/>
            <person name="Antonio M."/>
            <person name="Oren A."/>
            <person name="Chaudhuri R.R."/>
            <person name="La Ragione R."/>
            <person name="Hildebrand F."/>
            <person name="Pallen M.J."/>
        </authorList>
    </citation>
    <scope>NUCLEOTIDE SEQUENCE</scope>
    <source>
        <strain evidence="1">ChiSjej1B19-7085</strain>
    </source>
</reference>
<dbReference type="EMBL" id="DVHF01000111">
    <property type="protein sequence ID" value="HIR57873.1"/>
    <property type="molecule type" value="Genomic_DNA"/>
</dbReference>
<dbReference type="InterPro" id="IPR029063">
    <property type="entry name" value="SAM-dependent_MTases_sf"/>
</dbReference>
<sequence>MSRPLFQLNPRLKCCASLLRPGKRMADIGTDHAYLPIWAIRQGLTSYAVASDINEGPLEAARRNMIRYHTSDSMELRLSDGLNAFSPGDADDIVIAGMGGELIAKILTGAPWLKVPEKRLILQPMTRAPELRTFLASEGYEISREIAVEDSGRVYAVMLAGYTGKAVKTGRLYPYIGMVTGETAEGRRYLENCAALLRKRAQGLRLEGKEDDARELFSAAEEISGLAAAEPLGSR</sequence>
<organism evidence="1 2">
    <name type="scientific">Candidatus Gallacutalibacter pullicola</name>
    <dbReference type="NCBI Taxonomy" id="2840830"/>
    <lineage>
        <taxon>Bacteria</taxon>
        <taxon>Bacillati</taxon>
        <taxon>Bacillota</taxon>
        <taxon>Clostridia</taxon>
        <taxon>Eubacteriales</taxon>
        <taxon>Candidatus Gallacutalibacter</taxon>
    </lineage>
</organism>
<dbReference type="SUPFAM" id="SSF53335">
    <property type="entry name" value="S-adenosyl-L-methionine-dependent methyltransferases"/>
    <property type="match status" value="1"/>
</dbReference>